<reference evidence="2" key="1">
    <citation type="submission" date="2023-10" db="EMBL/GenBank/DDBJ databases">
        <authorList>
            <person name="Chen Y."/>
            <person name="Shah S."/>
            <person name="Dougan E. K."/>
            <person name="Thang M."/>
            <person name="Chan C."/>
        </authorList>
    </citation>
    <scope>NUCLEOTIDE SEQUENCE [LARGE SCALE GENOMIC DNA]</scope>
</reference>
<keyword evidence="1" id="KW-1133">Transmembrane helix</keyword>
<evidence type="ECO:0000313" key="3">
    <source>
        <dbReference type="Proteomes" id="UP001189429"/>
    </source>
</evidence>
<accession>A0ABN9PN19</accession>
<keyword evidence="3" id="KW-1185">Reference proteome</keyword>
<dbReference type="Proteomes" id="UP001189429">
    <property type="component" value="Unassembled WGS sequence"/>
</dbReference>
<keyword evidence="1" id="KW-0812">Transmembrane</keyword>
<sequence length="107" mass="11692">MHAASDAGASMAEKQLCQNGEIPMQPLYLAMVAVVVLLLVLRICRASAPGLFPRVGDTIGRISYAAGLLLRPPPASFFFLVCFVLIESTWLLMKDRGEICRFQPCAH</sequence>
<feature type="transmembrane region" description="Helical" evidence="1">
    <location>
        <begin position="75"/>
        <end position="93"/>
    </location>
</feature>
<gene>
    <name evidence="2" type="ORF">PCOR1329_LOCUS4351</name>
</gene>
<proteinExistence type="predicted"/>
<name>A0ABN9PN19_9DINO</name>
<evidence type="ECO:0000313" key="2">
    <source>
        <dbReference type="EMBL" id="CAK0794291.1"/>
    </source>
</evidence>
<protein>
    <submittedName>
        <fullName evidence="2">Uncharacterized protein</fullName>
    </submittedName>
</protein>
<organism evidence="2 3">
    <name type="scientific">Prorocentrum cordatum</name>
    <dbReference type="NCBI Taxonomy" id="2364126"/>
    <lineage>
        <taxon>Eukaryota</taxon>
        <taxon>Sar</taxon>
        <taxon>Alveolata</taxon>
        <taxon>Dinophyceae</taxon>
        <taxon>Prorocentrales</taxon>
        <taxon>Prorocentraceae</taxon>
        <taxon>Prorocentrum</taxon>
    </lineage>
</organism>
<evidence type="ECO:0000256" key="1">
    <source>
        <dbReference type="SAM" id="Phobius"/>
    </source>
</evidence>
<keyword evidence="1" id="KW-0472">Membrane</keyword>
<dbReference type="EMBL" id="CAUYUJ010001115">
    <property type="protein sequence ID" value="CAK0794291.1"/>
    <property type="molecule type" value="Genomic_DNA"/>
</dbReference>
<comment type="caution">
    <text evidence="2">The sequence shown here is derived from an EMBL/GenBank/DDBJ whole genome shotgun (WGS) entry which is preliminary data.</text>
</comment>
<feature type="transmembrane region" description="Helical" evidence="1">
    <location>
        <begin position="27"/>
        <end position="48"/>
    </location>
</feature>